<dbReference type="GO" id="GO:0051015">
    <property type="term" value="F:actin filament binding"/>
    <property type="evidence" value="ECO:0007669"/>
    <property type="project" value="TreeGrafter"/>
</dbReference>
<sequence>MAGGGGASAAQVPARSRSAVGAVAALGARIPASPPACPPRRVPAALGLLRPRGARSVAPAGPAPRRRSHGHQDRQGGLPRGVQPGARRRLGGHLVRRPPVRAPRPRGRAALGRLTRVSLASRRRVTFRYDGCTIVPGEQGAEYERFVQQCTDDVRLFAFVRFTTGDAMSKRSKFALITWIGENVSGLQRAKTGTDKTLVKEVVQNFAKEFVISDREEVEAEPLPSPGPWCGRLPLMQIPPEWLQAR</sequence>
<dbReference type="GO" id="GO:0030864">
    <property type="term" value="C:cortical actin cytoskeleton"/>
    <property type="evidence" value="ECO:0007669"/>
    <property type="project" value="TreeGrafter"/>
</dbReference>
<dbReference type="SMART" id="SM00102">
    <property type="entry name" value="ADF"/>
    <property type="match status" value="1"/>
</dbReference>
<evidence type="ECO:0000256" key="6">
    <source>
        <dbReference type="ARBA" id="ARBA00038052"/>
    </source>
</evidence>
<dbReference type="GO" id="GO:0030427">
    <property type="term" value="C:site of polarized growth"/>
    <property type="evidence" value="ECO:0007669"/>
    <property type="project" value="TreeGrafter"/>
</dbReference>
<keyword evidence="5" id="KW-0206">Cytoskeleton</keyword>
<reference evidence="12 13" key="1">
    <citation type="journal article" date="2011" name="Nature">
        <title>A high-resolution map of human evolutionary constraint using 29 mammals.</title>
        <authorList>
            <person name="Lindblad-Toh K."/>
            <person name="Garber M."/>
            <person name="Zuk O."/>
            <person name="Lin M.F."/>
            <person name="Parker B.J."/>
            <person name="Washietl S."/>
            <person name="Kheradpour P."/>
            <person name="Ernst J."/>
            <person name="Jordan G."/>
            <person name="Mauceli E."/>
            <person name="Ward L.D."/>
            <person name="Lowe C.B."/>
            <person name="Holloway A.K."/>
            <person name="Clamp M."/>
            <person name="Gnerre S."/>
            <person name="Alfoldi J."/>
            <person name="Beal K."/>
            <person name="Chang J."/>
            <person name="Clawson H."/>
            <person name="Cuff J."/>
            <person name="Di Palma F."/>
            <person name="Fitzgerald S."/>
            <person name="Flicek P."/>
            <person name="Guttman M."/>
            <person name="Hubisz M.J."/>
            <person name="Jaffe D.B."/>
            <person name="Jungreis I."/>
            <person name="Kent W.J."/>
            <person name="Kostka D."/>
            <person name="Lara M."/>
            <person name="Martins A.L."/>
            <person name="Massingham T."/>
            <person name="Moltke I."/>
            <person name="Raney B.J."/>
            <person name="Rasmussen M.D."/>
            <person name="Robinson J."/>
            <person name="Stark A."/>
            <person name="Vilella A.J."/>
            <person name="Wen J."/>
            <person name="Xie X."/>
            <person name="Zody M.C."/>
            <person name="Baldwin J."/>
            <person name="Bloom T."/>
            <person name="Chin C.W."/>
            <person name="Heiman D."/>
            <person name="Nicol R."/>
            <person name="Nusbaum C."/>
            <person name="Young S."/>
            <person name="Wilkinson J."/>
            <person name="Worley K.C."/>
            <person name="Kovar C.L."/>
            <person name="Muzny D.M."/>
            <person name="Gibbs R.A."/>
            <person name="Cree A."/>
            <person name="Dihn H.H."/>
            <person name="Fowler G."/>
            <person name="Jhangiani S."/>
            <person name="Joshi V."/>
            <person name="Lee S."/>
            <person name="Lewis L.R."/>
            <person name="Nazareth L.V."/>
            <person name="Okwuonu G."/>
            <person name="Santibanez J."/>
            <person name="Warren W.C."/>
            <person name="Mardis E.R."/>
            <person name="Weinstock G.M."/>
            <person name="Wilson R.K."/>
            <person name="Delehaunty K."/>
            <person name="Dooling D."/>
            <person name="Fronik C."/>
            <person name="Fulton L."/>
            <person name="Fulton B."/>
            <person name="Graves T."/>
            <person name="Minx P."/>
            <person name="Sodergren E."/>
            <person name="Birney E."/>
            <person name="Margulies E.H."/>
            <person name="Herrero J."/>
            <person name="Green E.D."/>
            <person name="Haussler D."/>
            <person name="Siepel A."/>
            <person name="Goldman N."/>
            <person name="Pollard K.S."/>
            <person name="Pedersen J.S."/>
            <person name="Lander E.S."/>
            <person name="Kellis M."/>
        </authorList>
    </citation>
    <scope>NUCLEOTIDE SEQUENCE [LARGE SCALE GENOMIC DNA]</scope>
    <source>
        <strain evidence="13">Thorbecke</strain>
    </source>
</reference>
<reference evidence="12" key="3">
    <citation type="submission" date="2025-09" db="UniProtKB">
        <authorList>
            <consortium name="Ensembl"/>
        </authorList>
    </citation>
    <scope>IDENTIFICATION</scope>
    <source>
        <strain evidence="12">Thorbecke</strain>
    </source>
</reference>
<reference evidence="12" key="2">
    <citation type="submission" date="2025-08" db="UniProtKB">
        <authorList>
            <consortium name="Ensembl"/>
        </authorList>
    </citation>
    <scope>IDENTIFICATION</scope>
    <source>
        <strain evidence="12">Thorbecke</strain>
    </source>
</reference>
<dbReference type="PANTHER" id="PTHR10829:SF29">
    <property type="entry name" value="COACTOSIN-LIKE PROTEIN"/>
    <property type="match status" value="1"/>
</dbReference>
<evidence type="ECO:0000256" key="4">
    <source>
        <dbReference type="ARBA" id="ARBA00023203"/>
    </source>
</evidence>
<dbReference type="FunFam" id="3.40.20.10:FF:000018">
    <property type="entry name" value="Coactosin-like 1"/>
    <property type="match status" value="1"/>
</dbReference>
<feature type="domain" description="ADF-H" evidence="11">
    <location>
        <begin position="99"/>
        <end position="228"/>
    </location>
</feature>
<evidence type="ECO:0000256" key="10">
    <source>
        <dbReference type="SAM" id="MobiDB-lite"/>
    </source>
</evidence>
<evidence type="ECO:0000256" key="7">
    <source>
        <dbReference type="ARBA" id="ARBA00058385"/>
    </source>
</evidence>
<proteinExistence type="inferred from homology"/>
<dbReference type="SUPFAM" id="SSF55753">
    <property type="entry name" value="Actin depolymerizing proteins"/>
    <property type="match status" value="1"/>
</dbReference>
<evidence type="ECO:0000256" key="8">
    <source>
        <dbReference type="ARBA" id="ARBA00062335"/>
    </source>
</evidence>
<keyword evidence="4" id="KW-0009">Actin-binding</keyword>
<evidence type="ECO:0000256" key="9">
    <source>
        <dbReference type="ARBA" id="ARBA00068121"/>
    </source>
</evidence>
<evidence type="ECO:0000256" key="1">
    <source>
        <dbReference type="ARBA" id="ARBA00004245"/>
    </source>
</evidence>
<feature type="region of interest" description="Disordered" evidence="10">
    <location>
        <begin position="29"/>
        <end position="106"/>
    </location>
</feature>
<evidence type="ECO:0000259" key="11">
    <source>
        <dbReference type="PROSITE" id="PS51263"/>
    </source>
</evidence>
<dbReference type="AlphaFoldDB" id="A0A5F9CDG0"/>
<dbReference type="STRING" id="9986.ENSOCUP00000031626"/>
<dbReference type="SMR" id="A0A5F9CDG0"/>
<comment type="similarity">
    <text evidence="6">Belongs to the actin-binding proteins ADF family. Coactosin subfamily.</text>
</comment>
<dbReference type="Ensembl" id="ENSOCUT00000041346.1">
    <property type="protein sequence ID" value="ENSOCUP00000031626.1"/>
    <property type="gene ID" value="ENSOCUG00000014762.4"/>
</dbReference>
<dbReference type="PROSITE" id="PS51263">
    <property type="entry name" value="ADF_H"/>
    <property type="match status" value="1"/>
</dbReference>
<dbReference type="InterPro" id="IPR029006">
    <property type="entry name" value="ADF-H/Gelsolin-like_dom_sf"/>
</dbReference>
<dbReference type="GO" id="GO:0030833">
    <property type="term" value="P:regulation of actin filament polymerization"/>
    <property type="evidence" value="ECO:0007669"/>
    <property type="project" value="TreeGrafter"/>
</dbReference>
<name>A0A5F9CDG0_RABIT</name>
<dbReference type="Proteomes" id="UP000001811">
    <property type="component" value="Unplaced"/>
</dbReference>
<dbReference type="Bgee" id="ENSOCUG00000014762">
    <property type="expression patterns" value="Expressed in uterus and 19 other cell types or tissues"/>
</dbReference>
<evidence type="ECO:0000313" key="13">
    <source>
        <dbReference type="Proteomes" id="UP000001811"/>
    </source>
</evidence>
<protein>
    <recommendedName>
        <fullName evidence="9">Coactosin-like protein</fullName>
    </recommendedName>
</protein>
<comment type="subunit">
    <text evidence="8">Interacts with 5-lipoxygenase (ALOX5/5LO) in a calcium-independent manner. Binds to F-actin with a stoichiometry of 1:2.</text>
</comment>
<comment type="function">
    <text evidence="7">Binds to F-actin in a calcium-independent manner. Has no direct effect on actin depolymerization. Acts as a chaperone for ALOX5 (5LO), influencing both its stability and activity in leukotrienes synthesis.</text>
</comment>
<keyword evidence="3" id="KW-0007">Acetylation</keyword>
<dbReference type="Gene3D" id="3.40.20.10">
    <property type="entry name" value="Severin"/>
    <property type="match status" value="1"/>
</dbReference>
<comment type="subcellular location">
    <subcellularLocation>
        <location evidence="1">Cytoplasm</location>
        <location evidence="1">Cytoskeleton</location>
    </subcellularLocation>
</comment>
<dbReference type="GeneTree" id="ENSGT00390000012498"/>
<keyword evidence="13" id="KW-1185">Reference proteome</keyword>
<dbReference type="InParanoid" id="A0A5F9CDG0"/>
<dbReference type="Pfam" id="PF00241">
    <property type="entry name" value="Cofilin_ADF"/>
    <property type="match status" value="1"/>
</dbReference>
<keyword evidence="2" id="KW-0963">Cytoplasm</keyword>
<dbReference type="CDD" id="cd11282">
    <property type="entry name" value="ADF_coactosin_like"/>
    <property type="match status" value="1"/>
</dbReference>
<evidence type="ECO:0000313" key="12">
    <source>
        <dbReference type="Ensembl" id="ENSOCUP00000031626.1"/>
    </source>
</evidence>
<organism evidence="12 13">
    <name type="scientific">Oryctolagus cuniculus</name>
    <name type="common">Rabbit</name>
    <dbReference type="NCBI Taxonomy" id="9986"/>
    <lineage>
        <taxon>Eukaryota</taxon>
        <taxon>Metazoa</taxon>
        <taxon>Chordata</taxon>
        <taxon>Craniata</taxon>
        <taxon>Vertebrata</taxon>
        <taxon>Euteleostomi</taxon>
        <taxon>Mammalia</taxon>
        <taxon>Eutheria</taxon>
        <taxon>Euarchontoglires</taxon>
        <taxon>Glires</taxon>
        <taxon>Lagomorpha</taxon>
        <taxon>Leporidae</taxon>
        <taxon>Oryctolagus</taxon>
    </lineage>
</organism>
<feature type="compositionally biased region" description="Basic residues" evidence="10">
    <location>
        <begin position="86"/>
        <end position="106"/>
    </location>
</feature>
<dbReference type="GO" id="GO:0005884">
    <property type="term" value="C:actin filament"/>
    <property type="evidence" value="ECO:0007669"/>
    <property type="project" value="TreeGrafter"/>
</dbReference>
<evidence type="ECO:0000256" key="2">
    <source>
        <dbReference type="ARBA" id="ARBA00022490"/>
    </source>
</evidence>
<feature type="compositionally biased region" description="Pro residues" evidence="10">
    <location>
        <begin position="32"/>
        <end position="41"/>
    </location>
</feature>
<evidence type="ECO:0000256" key="3">
    <source>
        <dbReference type="ARBA" id="ARBA00022990"/>
    </source>
</evidence>
<evidence type="ECO:0000256" key="5">
    <source>
        <dbReference type="ARBA" id="ARBA00023212"/>
    </source>
</evidence>
<dbReference type="PANTHER" id="PTHR10829">
    <property type="entry name" value="CORTACTIN AND DREBRIN"/>
    <property type="match status" value="1"/>
</dbReference>
<dbReference type="InterPro" id="IPR002108">
    <property type="entry name" value="ADF-H"/>
</dbReference>
<accession>A0A5F9CDG0</accession>